<sequence>MTNHWNVVKRVLRYLKGSLNHGLLIHRSSSNALHAFADADWAGEPDDRRSTTASTTEAEYRAIASTATELTWVGHLLSELQIQVPDPPVIYCDNVGATYVCANPIFHSRMKHLQLTSSLFGIKWHIGNSAFLTSTRMINWRIHLPSLSLTSNSLIIAPR</sequence>
<proteinExistence type="predicted"/>
<organism evidence="1 2">
    <name type="scientific">Acer saccharum</name>
    <name type="common">Sugar maple</name>
    <dbReference type="NCBI Taxonomy" id="4024"/>
    <lineage>
        <taxon>Eukaryota</taxon>
        <taxon>Viridiplantae</taxon>
        <taxon>Streptophyta</taxon>
        <taxon>Embryophyta</taxon>
        <taxon>Tracheophyta</taxon>
        <taxon>Spermatophyta</taxon>
        <taxon>Magnoliopsida</taxon>
        <taxon>eudicotyledons</taxon>
        <taxon>Gunneridae</taxon>
        <taxon>Pentapetalae</taxon>
        <taxon>rosids</taxon>
        <taxon>malvids</taxon>
        <taxon>Sapindales</taxon>
        <taxon>Sapindaceae</taxon>
        <taxon>Hippocastanoideae</taxon>
        <taxon>Acereae</taxon>
        <taxon>Acer</taxon>
    </lineage>
</organism>
<protein>
    <submittedName>
        <fullName evidence="1">Uncharacterized protein</fullName>
    </submittedName>
</protein>
<dbReference type="CDD" id="cd09272">
    <property type="entry name" value="RNase_HI_RT_Ty1"/>
    <property type="match status" value="1"/>
</dbReference>
<dbReference type="Proteomes" id="UP001168877">
    <property type="component" value="Unassembled WGS sequence"/>
</dbReference>
<keyword evidence="2" id="KW-1185">Reference proteome</keyword>
<comment type="caution">
    <text evidence="1">The sequence shown here is derived from an EMBL/GenBank/DDBJ whole genome shotgun (WGS) entry which is preliminary data.</text>
</comment>
<name>A0AA39SXS4_ACESA</name>
<evidence type="ECO:0000313" key="1">
    <source>
        <dbReference type="EMBL" id="KAK0600289.1"/>
    </source>
</evidence>
<accession>A0AA39SXS4</accession>
<gene>
    <name evidence="1" type="ORF">LWI29_013436</name>
</gene>
<dbReference type="PANTHER" id="PTHR11439">
    <property type="entry name" value="GAG-POL-RELATED RETROTRANSPOSON"/>
    <property type="match status" value="1"/>
</dbReference>
<reference evidence="1" key="2">
    <citation type="submission" date="2023-06" db="EMBL/GenBank/DDBJ databases">
        <authorList>
            <person name="Swenson N.G."/>
            <person name="Wegrzyn J.L."/>
            <person name="Mcevoy S.L."/>
        </authorList>
    </citation>
    <scope>NUCLEOTIDE SEQUENCE</scope>
    <source>
        <strain evidence="1">NS2018</strain>
        <tissue evidence="1">Leaf</tissue>
    </source>
</reference>
<dbReference type="EMBL" id="JAUESC010000003">
    <property type="protein sequence ID" value="KAK0600289.1"/>
    <property type="molecule type" value="Genomic_DNA"/>
</dbReference>
<evidence type="ECO:0000313" key="2">
    <source>
        <dbReference type="Proteomes" id="UP001168877"/>
    </source>
</evidence>
<reference evidence="1" key="1">
    <citation type="journal article" date="2022" name="Plant J.">
        <title>Strategies of tolerance reflected in two North American maple genomes.</title>
        <authorList>
            <person name="McEvoy S.L."/>
            <person name="Sezen U.U."/>
            <person name="Trouern-Trend A."/>
            <person name="McMahon S.M."/>
            <person name="Schaberg P.G."/>
            <person name="Yang J."/>
            <person name="Wegrzyn J.L."/>
            <person name="Swenson N.G."/>
        </authorList>
    </citation>
    <scope>NUCLEOTIDE SEQUENCE</scope>
    <source>
        <strain evidence="1">NS2018</strain>
    </source>
</reference>
<dbReference type="AlphaFoldDB" id="A0AA39SXS4"/>
<dbReference type="PANTHER" id="PTHR11439:SF455">
    <property type="entry name" value="RLK (RECEPTOR-LIKE PROTEIN KINASE) 8, PUTATIVE-RELATED"/>
    <property type="match status" value="1"/>
</dbReference>